<name>A0A4Y7K598_PAPSO</name>
<accession>A0A4Y7K598</accession>
<dbReference type="AlphaFoldDB" id="A0A4Y7K598"/>
<keyword evidence="2" id="KW-1185">Reference proteome</keyword>
<gene>
    <name evidence="1" type="ORF">C5167_031770</name>
</gene>
<reference evidence="1 2" key="1">
    <citation type="journal article" date="2018" name="Science">
        <title>The opium poppy genome and morphinan production.</title>
        <authorList>
            <person name="Guo L."/>
            <person name="Winzer T."/>
            <person name="Yang X."/>
            <person name="Li Y."/>
            <person name="Ning Z."/>
            <person name="He Z."/>
            <person name="Teodor R."/>
            <person name="Lu Y."/>
            <person name="Bowser T.A."/>
            <person name="Graham I.A."/>
            <person name="Ye K."/>
        </authorList>
    </citation>
    <scope>NUCLEOTIDE SEQUENCE [LARGE SCALE GENOMIC DNA]</scope>
    <source>
        <strain evidence="2">cv. HN1</strain>
        <tissue evidence="1">Leaves</tissue>
    </source>
</reference>
<organism evidence="1 2">
    <name type="scientific">Papaver somniferum</name>
    <name type="common">Opium poppy</name>
    <dbReference type="NCBI Taxonomy" id="3469"/>
    <lineage>
        <taxon>Eukaryota</taxon>
        <taxon>Viridiplantae</taxon>
        <taxon>Streptophyta</taxon>
        <taxon>Embryophyta</taxon>
        <taxon>Tracheophyta</taxon>
        <taxon>Spermatophyta</taxon>
        <taxon>Magnoliopsida</taxon>
        <taxon>Ranunculales</taxon>
        <taxon>Papaveraceae</taxon>
        <taxon>Papaveroideae</taxon>
        <taxon>Papaver</taxon>
    </lineage>
</organism>
<protein>
    <submittedName>
        <fullName evidence="1">Uncharacterized protein</fullName>
    </submittedName>
</protein>
<proteinExistence type="predicted"/>
<dbReference type="Gramene" id="RZC68533">
    <property type="protein sequence ID" value="RZC68533"/>
    <property type="gene ID" value="C5167_031770"/>
</dbReference>
<dbReference type="Proteomes" id="UP000316621">
    <property type="component" value="Chromosome 7"/>
</dbReference>
<sequence length="61" mass="7031">MATMIIWKMKFGKLKMKYWKLKDLADKFYALMEKLGLDDIEIDVALGSLLQLAEIVLGNHS</sequence>
<evidence type="ECO:0000313" key="1">
    <source>
        <dbReference type="EMBL" id="RZC68533.1"/>
    </source>
</evidence>
<evidence type="ECO:0000313" key="2">
    <source>
        <dbReference type="Proteomes" id="UP000316621"/>
    </source>
</evidence>
<dbReference type="EMBL" id="CM010721">
    <property type="protein sequence ID" value="RZC68533.1"/>
    <property type="molecule type" value="Genomic_DNA"/>
</dbReference>